<organism evidence="3">
    <name type="scientific">Caldiarchaeum subterraneum</name>
    <dbReference type="NCBI Taxonomy" id="311458"/>
    <lineage>
        <taxon>Archaea</taxon>
        <taxon>Nitrososphaerota</taxon>
        <taxon>Candidatus Caldarchaeales</taxon>
        <taxon>Candidatus Caldarchaeaceae</taxon>
        <taxon>Candidatus Caldarchaeum</taxon>
    </lineage>
</organism>
<reference evidence="3" key="1">
    <citation type="journal article" date="2020" name="mSystems">
        <title>Genome- and Community-Level Interaction Insights into Carbon Utilization and Element Cycling Functions of Hydrothermarchaeota in Hydrothermal Sediment.</title>
        <authorList>
            <person name="Zhou Z."/>
            <person name="Liu Y."/>
            <person name="Xu W."/>
            <person name="Pan J."/>
            <person name="Luo Z.H."/>
            <person name="Li M."/>
        </authorList>
    </citation>
    <scope>NUCLEOTIDE SEQUENCE [LARGE SCALE GENOMIC DNA]</scope>
    <source>
        <strain evidence="3">SpSt-1056</strain>
    </source>
</reference>
<evidence type="ECO:0000313" key="3">
    <source>
        <dbReference type="EMBL" id="HHK68470.1"/>
    </source>
</evidence>
<dbReference type="InterPro" id="IPR000835">
    <property type="entry name" value="HTH_MarR-typ"/>
</dbReference>
<dbReference type="GO" id="GO:0003700">
    <property type="term" value="F:DNA-binding transcription factor activity"/>
    <property type="evidence" value="ECO:0007669"/>
    <property type="project" value="InterPro"/>
</dbReference>
<dbReference type="EMBL" id="DRWN01000032">
    <property type="protein sequence ID" value="HHK68470.1"/>
    <property type="molecule type" value="Genomic_DNA"/>
</dbReference>
<accession>A0A7C5QA07</accession>
<name>A0A7C5QA07_CALS0</name>
<protein>
    <recommendedName>
        <fullName evidence="2">HTH marR-type domain-containing protein</fullName>
    </recommendedName>
</protein>
<dbReference type="InterPro" id="IPR036390">
    <property type="entry name" value="WH_DNA-bd_sf"/>
</dbReference>
<feature type="domain" description="HTH marR-type" evidence="2">
    <location>
        <begin position="42"/>
        <end position="102"/>
    </location>
</feature>
<dbReference type="AlphaFoldDB" id="A0A7C5QA07"/>
<evidence type="ECO:0000256" key="1">
    <source>
        <dbReference type="SAM" id="MobiDB-lite"/>
    </source>
</evidence>
<dbReference type="Gene3D" id="1.10.10.10">
    <property type="entry name" value="Winged helix-like DNA-binding domain superfamily/Winged helix DNA-binding domain"/>
    <property type="match status" value="1"/>
</dbReference>
<feature type="region of interest" description="Disordered" evidence="1">
    <location>
        <begin position="1"/>
        <end position="39"/>
    </location>
</feature>
<feature type="compositionally biased region" description="Polar residues" evidence="1">
    <location>
        <begin position="14"/>
        <end position="29"/>
    </location>
</feature>
<evidence type="ECO:0000259" key="2">
    <source>
        <dbReference type="Pfam" id="PF13463"/>
    </source>
</evidence>
<dbReference type="InterPro" id="IPR036388">
    <property type="entry name" value="WH-like_DNA-bd_sf"/>
</dbReference>
<dbReference type="Pfam" id="PF13463">
    <property type="entry name" value="HTH_27"/>
    <property type="match status" value="1"/>
</dbReference>
<proteinExistence type="predicted"/>
<dbReference type="SUPFAM" id="SSF46785">
    <property type="entry name" value="Winged helix' DNA-binding domain"/>
    <property type="match status" value="1"/>
</dbReference>
<gene>
    <name evidence="3" type="ORF">ENM11_04865</name>
</gene>
<comment type="caution">
    <text evidence="3">The sequence shown here is derived from an EMBL/GenBank/DDBJ whole genome shotgun (WGS) entry which is preliminary data.</text>
</comment>
<sequence>MTNGDVTVKRENHTTSQQPAQNPQPTSYPATPGKTKEMPTLNESALAALRLIRERRSVISSDVSRSLNLSREHTARLMKNLYEMGLVTRSGKPYKYSLTENGLSIIALNETKNHDSPIAHEK</sequence>